<comment type="caution">
    <text evidence="1">The sequence shown here is derived from an EMBL/GenBank/DDBJ whole genome shotgun (WGS) entry which is preliminary data.</text>
</comment>
<gene>
    <name evidence="1" type="ORF">MILVUS5_LOCUS21363</name>
</gene>
<feature type="non-terminal residue" evidence="1">
    <location>
        <position position="143"/>
    </location>
</feature>
<evidence type="ECO:0000313" key="1">
    <source>
        <dbReference type="EMBL" id="CAJ2654144.1"/>
    </source>
</evidence>
<evidence type="ECO:0000313" key="2">
    <source>
        <dbReference type="Proteomes" id="UP001177021"/>
    </source>
</evidence>
<organism evidence="1 2">
    <name type="scientific">Trifolium pratense</name>
    <name type="common">Red clover</name>
    <dbReference type="NCBI Taxonomy" id="57577"/>
    <lineage>
        <taxon>Eukaryota</taxon>
        <taxon>Viridiplantae</taxon>
        <taxon>Streptophyta</taxon>
        <taxon>Embryophyta</taxon>
        <taxon>Tracheophyta</taxon>
        <taxon>Spermatophyta</taxon>
        <taxon>Magnoliopsida</taxon>
        <taxon>eudicotyledons</taxon>
        <taxon>Gunneridae</taxon>
        <taxon>Pentapetalae</taxon>
        <taxon>rosids</taxon>
        <taxon>fabids</taxon>
        <taxon>Fabales</taxon>
        <taxon>Fabaceae</taxon>
        <taxon>Papilionoideae</taxon>
        <taxon>50 kb inversion clade</taxon>
        <taxon>NPAAA clade</taxon>
        <taxon>Hologalegina</taxon>
        <taxon>IRL clade</taxon>
        <taxon>Trifolieae</taxon>
        <taxon>Trifolium</taxon>
    </lineage>
</organism>
<sequence>MNIQKNPIFEKFRNNELSFAHQLTTLFKDVVANGEYAWAQTSGILPPNVYSDNEADNDVYRPSLKNLGLDMEEGSSNSEDASVEATSEFVKVNLNIYIELLDKLVDKREKKQLFLKRKTKKKAAPLLAIGEAGKQIDLLFHLY</sequence>
<keyword evidence="2" id="KW-1185">Reference proteome</keyword>
<protein>
    <submittedName>
        <fullName evidence="1">Uncharacterized protein</fullName>
    </submittedName>
</protein>
<name>A0ACB0KCU1_TRIPR</name>
<accession>A0ACB0KCU1</accession>
<proteinExistence type="predicted"/>
<reference evidence="1" key="1">
    <citation type="submission" date="2023-10" db="EMBL/GenBank/DDBJ databases">
        <authorList>
            <person name="Rodriguez Cubillos JULIANA M."/>
            <person name="De Vega J."/>
        </authorList>
    </citation>
    <scope>NUCLEOTIDE SEQUENCE</scope>
</reference>
<dbReference type="Proteomes" id="UP001177021">
    <property type="component" value="Unassembled WGS sequence"/>
</dbReference>
<feature type="non-terminal residue" evidence="1">
    <location>
        <position position="1"/>
    </location>
</feature>
<dbReference type="EMBL" id="CASHSV030000206">
    <property type="protein sequence ID" value="CAJ2654144.1"/>
    <property type="molecule type" value="Genomic_DNA"/>
</dbReference>